<dbReference type="GO" id="GO:0004427">
    <property type="term" value="F:inorganic diphosphate phosphatase activity"/>
    <property type="evidence" value="ECO:0007669"/>
    <property type="project" value="UniProtKB-EC"/>
</dbReference>
<dbReference type="SUPFAM" id="SSF50324">
    <property type="entry name" value="Inorganic pyrophosphatase"/>
    <property type="match status" value="1"/>
</dbReference>
<protein>
    <recommendedName>
        <fullName evidence="2">inorganic diphosphatase</fullName>
        <ecNumber evidence="2">3.6.1.1</ecNumber>
    </recommendedName>
</protein>
<sequence length="113" mass="12782">MTRAIDFLQHTVNVTIDRPLGSKHPKFDWAYPVNYGFIPGTKSGDGEEIDAYILGISEPLQTFRGKCIAIIHRTNDNDDKLIVVPEGLAVSDEKIQQATLFQEQYFQSEILRS</sequence>
<dbReference type="EMBL" id="MEWR01000011">
    <property type="protein sequence ID" value="OGC82078.1"/>
    <property type="molecule type" value="Genomic_DNA"/>
</dbReference>
<organism evidence="6 7">
    <name type="scientific">Candidatus Abawacabacteria bacterium RBG_16_42_10</name>
    <dbReference type="NCBI Taxonomy" id="1817814"/>
    <lineage>
        <taxon>Bacteria</taxon>
        <taxon>Candidatus Abawacaibacteriota</taxon>
    </lineage>
</organism>
<accession>A0A1F4XKD5</accession>
<evidence type="ECO:0000256" key="3">
    <source>
        <dbReference type="ARBA" id="ARBA00022723"/>
    </source>
</evidence>
<keyword evidence="4" id="KW-0378">Hydrolase</keyword>
<evidence type="ECO:0000256" key="1">
    <source>
        <dbReference type="ARBA" id="ARBA00001946"/>
    </source>
</evidence>
<comment type="caution">
    <text evidence="6">The sequence shown here is derived from an EMBL/GenBank/DDBJ whole genome shotgun (WGS) entry which is preliminary data.</text>
</comment>
<evidence type="ECO:0000256" key="2">
    <source>
        <dbReference type="ARBA" id="ARBA00012146"/>
    </source>
</evidence>
<dbReference type="EC" id="3.6.1.1" evidence="2"/>
<evidence type="ECO:0000256" key="5">
    <source>
        <dbReference type="ARBA" id="ARBA00022842"/>
    </source>
</evidence>
<dbReference type="GO" id="GO:0006796">
    <property type="term" value="P:phosphate-containing compound metabolic process"/>
    <property type="evidence" value="ECO:0007669"/>
    <property type="project" value="InterPro"/>
</dbReference>
<dbReference type="STRING" id="1817814.A2V81_02915"/>
<proteinExistence type="predicted"/>
<dbReference type="InterPro" id="IPR008162">
    <property type="entry name" value="Pyrophosphatase"/>
</dbReference>
<dbReference type="Gene3D" id="3.90.80.10">
    <property type="entry name" value="Inorganic pyrophosphatase"/>
    <property type="match status" value="1"/>
</dbReference>
<evidence type="ECO:0000313" key="6">
    <source>
        <dbReference type="EMBL" id="OGC82078.1"/>
    </source>
</evidence>
<dbReference type="GO" id="GO:0005737">
    <property type="term" value="C:cytoplasm"/>
    <property type="evidence" value="ECO:0007669"/>
    <property type="project" value="InterPro"/>
</dbReference>
<evidence type="ECO:0000313" key="7">
    <source>
        <dbReference type="Proteomes" id="UP000177614"/>
    </source>
</evidence>
<gene>
    <name evidence="6" type="ORF">A2V81_02915</name>
</gene>
<dbReference type="AlphaFoldDB" id="A0A1F4XKD5"/>
<dbReference type="InterPro" id="IPR036649">
    <property type="entry name" value="Pyrophosphatase_sf"/>
</dbReference>
<keyword evidence="3" id="KW-0479">Metal-binding</keyword>
<reference evidence="6 7" key="1">
    <citation type="journal article" date="2016" name="Nat. Commun.">
        <title>Thousands of microbial genomes shed light on interconnected biogeochemical processes in an aquifer system.</title>
        <authorList>
            <person name="Anantharaman K."/>
            <person name="Brown C.T."/>
            <person name="Hug L.A."/>
            <person name="Sharon I."/>
            <person name="Castelle C.J."/>
            <person name="Probst A.J."/>
            <person name="Thomas B.C."/>
            <person name="Singh A."/>
            <person name="Wilkins M.J."/>
            <person name="Karaoz U."/>
            <person name="Brodie E.L."/>
            <person name="Williams K.H."/>
            <person name="Hubbard S.S."/>
            <person name="Banfield J.F."/>
        </authorList>
    </citation>
    <scope>NUCLEOTIDE SEQUENCE [LARGE SCALE GENOMIC DNA]</scope>
</reference>
<name>A0A1F4XKD5_9BACT</name>
<keyword evidence="5" id="KW-0460">Magnesium</keyword>
<dbReference type="GO" id="GO:0000287">
    <property type="term" value="F:magnesium ion binding"/>
    <property type="evidence" value="ECO:0007669"/>
    <property type="project" value="InterPro"/>
</dbReference>
<comment type="cofactor">
    <cofactor evidence="1">
        <name>Mg(2+)</name>
        <dbReference type="ChEBI" id="CHEBI:18420"/>
    </cofactor>
</comment>
<dbReference type="Pfam" id="PF00719">
    <property type="entry name" value="Pyrophosphatase"/>
    <property type="match status" value="1"/>
</dbReference>
<evidence type="ECO:0000256" key="4">
    <source>
        <dbReference type="ARBA" id="ARBA00022801"/>
    </source>
</evidence>
<dbReference type="Proteomes" id="UP000177614">
    <property type="component" value="Unassembled WGS sequence"/>
</dbReference>